<dbReference type="AlphaFoldDB" id="A0A9X3F9A4"/>
<keyword evidence="3" id="KW-0964">Secreted</keyword>
<gene>
    <name evidence="6" type="ORF">OV079_51135</name>
</gene>
<organism evidence="6 7">
    <name type="scientific">Nannocystis pusilla</name>
    <dbReference type="NCBI Taxonomy" id="889268"/>
    <lineage>
        <taxon>Bacteria</taxon>
        <taxon>Pseudomonadati</taxon>
        <taxon>Myxococcota</taxon>
        <taxon>Polyangia</taxon>
        <taxon>Nannocystales</taxon>
        <taxon>Nannocystaceae</taxon>
        <taxon>Nannocystis</taxon>
    </lineage>
</organism>
<accession>A0A9X3F9A4</accession>
<name>A0A9X3F9A4_9BACT</name>
<evidence type="ECO:0000256" key="2">
    <source>
        <dbReference type="ARBA" id="ARBA00022512"/>
    </source>
</evidence>
<dbReference type="InterPro" id="IPR036941">
    <property type="entry name" value="Rcpt_L-dom_sf"/>
</dbReference>
<reference evidence="6" key="1">
    <citation type="submission" date="2022-11" db="EMBL/GenBank/DDBJ databases">
        <title>Minimal conservation of predation-associated metabolite biosynthetic gene clusters underscores biosynthetic potential of Myxococcota including descriptions for ten novel species: Archangium lansinium sp. nov., Myxococcus landrumus sp. nov., Nannocystis bai.</title>
        <authorList>
            <person name="Ahearne A."/>
            <person name="Stevens C."/>
            <person name="Phillips K."/>
        </authorList>
    </citation>
    <scope>NUCLEOTIDE SEQUENCE</scope>
    <source>
        <strain evidence="6">Na p29</strain>
    </source>
</reference>
<dbReference type="EMBL" id="JAPNKE010000002">
    <property type="protein sequence ID" value="MCY1013746.1"/>
    <property type="molecule type" value="Genomic_DNA"/>
</dbReference>
<dbReference type="Gene3D" id="3.80.20.20">
    <property type="entry name" value="Receptor L-domain"/>
    <property type="match status" value="1"/>
</dbReference>
<keyword evidence="4" id="KW-0732">Signal</keyword>
<evidence type="ECO:0000313" key="6">
    <source>
        <dbReference type="EMBL" id="MCY1013746.1"/>
    </source>
</evidence>
<proteinExistence type="predicted"/>
<evidence type="ECO:0000256" key="5">
    <source>
        <dbReference type="ARBA" id="ARBA00023180"/>
    </source>
</evidence>
<dbReference type="PANTHER" id="PTHR31018:SF3">
    <property type="entry name" value="RECEPTOR PROTEIN-TYROSINE KINASE"/>
    <property type="match status" value="1"/>
</dbReference>
<dbReference type="SUPFAM" id="SSF52058">
    <property type="entry name" value="L domain-like"/>
    <property type="match status" value="1"/>
</dbReference>
<evidence type="ECO:0000256" key="3">
    <source>
        <dbReference type="ARBA" id="ARBA00022525"/>
    </source>
</evidence>
<comment type="subcellular location">
    <subcellularLocation>
        <location evidence="1">Secreted</location>
        <location evidence="1">Cell wall</location>
    </subcellularLocation>
</comment>
<evidence type="ECO:0000256" key="4">
    <source>
        <dbReference type="ARBA" id="ARBA00022729"/>
    </source>
</evidence>
<dbReference type="PANTHER" id="PTHR31018">
    <property type="entry name" value="SPORULATION-SPECIFIC PROTEIN-RELATED"/>
    <property type="match status" value="1"/>
</dbReference>
<comment type="caution">
    <text evidence="6">The sequence shown here is derived from an EMBL/GenBank/DDBJ whole genome shotgun (WGS) entry which is preliminary data.</text>
</comment>
<dbReference type="Proteomes" id="UP001150924">
    <property type="component" value="Unassembled WGS sequence"/>
</dbReference>
<keyword evidence="7" id="KW-1185">Reference proteome</keyword>
<dbReference type="RefSeq" id="WP_267777858.1">
    <property type="nucleotide sequence ID" value="NZ_JAPNKE010000002.1"/>
</dbReference>
<evidence type="ECO:0000313" key="7">
    <source>
        <dbReference type="Proteomes" id="UP001150924"/>
    </source>
</evidence>
<sequence>MVFNPGLVDIPSLDGLGQIGGRLGIVDNGALTSLTGLEGVAAVGDWLIVQRNDALVSVSGLKGLKSVTGSPRSTITTPWSIFWLESLASVSGSVSIGYNAALASLAGLGSLTAVGGDITIGEDTIEWNALCNSTEDNPNLGSLAGMNPKTIGGSLRVRCQTGLVDIDAFHATGFIGGDIEIALNPALGLMGLGGSAGDLTSMGDASALRVLACKGGPLTQADYSEILVKVVTGDAPLFEFEAAECL</sequence>
<dbReference type="GO" id="GO:0030313">
    <property type="term" value="C:cell envelope"/>
    <property type="evidence" value="ECO:0007669"/>
    <property type="project" value="UniProtKB-SubCell"/>
</dbReference>
<dbReference type="InterPro" id="IPR051648">
    <property type="entry name" value="CWI-Assembly_Regulator"/>
</dbReference>
<protein>
    <submittedName>
        <fullName evidence="6">Uncharacterized protein</fullName>
    </submittedName>
</protein>
<keyword evidence="5" id="KW-0325">Glycoprotein</keyword>
<evidence type="ECO:0000256" key="1">
    <source>
        <dbReference type="ARBA" id="ARBA00004191"/>
    </source>
</evidence>
<keyword evidence="2" id="KW-0134">Cell wall</keyword>